<sequence>MGLSSTFKHALGLSFLPRRTNPSAWKGKSVDRSSVKVNCSTVQCNCDFHSSESDMAVNGSELDLHHGGIGDSSSSRAVLVRIERDLAIAEQELARCQNAWSSEQEVWLTYIKALTEEKEAHEEFLHRRAKHQDDEQQHFRKSWNHRRSQDRSRQLLLLNPRRGSSRLRRLRIGSSFGQGDVEW</sequence>
<feature type="region of interest" description="Disordered" evidence="1">
    <location>
        <begin position="127"/>
        <end position="147"/>
    </location>
</feature>
<gene>
    <name evidence="2" type="ORF">EYZ11_000270</name>
</gene>
<proteinExistence type="predicted"/>
<reference evidence="2 3" key="1">
    <citation type="submission" date="2019-03" db="EMBL/GenBank/DDBJ databases">
        <title>The genome sequence of a newly discovered highly antifungal drug resistant Aspergillus species, Aspergillus tanneri NIH 1004.</title>
        <authorList>
            <person name="Mounaud S."/>
            <person name="Singh I."/>
            <person name="Joardar V."/>
            <person name="Pakala S."/>
            <person name="Pakala S."/>
            <person name="Venepally P."/>
            <person name="Hoover J."/>
            <person name="Nierman W."/>
            <person name="Chung J."/>
            <person name="Losada L."/>
        </authorList>
    </citation>
    <scope>NUCLEOTIDE SEQUENCE [LARGE SCALE GENOMIC DNA]</scope>
    <source>
        <strain evidence="2 3">NIH1004</strain>
    </source>
</reference>
<keyword evidence="3" id="KW-1185">Reference proteome</keyword>
<organism evidence="2 3">
    <name type="scientific">Aspergillus tanneri</name>
    <dbReference type="NCBI Taxonomy" id="1220188"/>
    <lineage>
        <taxon>Eukaryota</taxon>
        <taxon>Fungi</taxon>
        <taxon>Dikarya</taxon>
        <taxon>Ascomycota</taxon>
        <taxon>Pezizomycotina</taxon>
        <taxon>Eurotiomycetes</taxon>
        <taxon>Eurotiomycetidae</taxon>
        <taxon>Eurotiales</taxon>
        <taxon>Aspergillaceae</taxon>
        <taxon>Aspergillus</taxon>
        <taxon>Aspergillus subgen. Circumdati</taxon>
    </lineage>
</organism>
<protein>
    <submittedName>
        <fullName evidence="2">Uncharacterized protein</fullName>
    </submittedName>
</protein>
<dbReference type="VEuPathDB" id="FungiDB:EYZ11_000270"/>
<evidence type="ECO:0000313" key="3">
    <source>
        <dbReference type="Proteomes" id="UP000308092"/>
    </source>
</evidence>
<name>A0A4S3JXF8_9EURO</name>
<accession>A0A4S3JXF8</accession>
<feature type="compositionally biased region" description="Basic and acidic residues" evidence="1">
    <location>
        <begin position="127"/>
        <end position="138"/>
    </location>
</feature>
<dbReference type="AlphaFoldDB" id="A0A4S3JXF8"/>
<comment type="caution">
    <text evidence="2">The sequence shown here is derived from an EMBL/GenBank/DDBJ whole genome shotgun (WGS) entry which is preliminary data.</text>
</comment>
<dbReference type="Proteomes" id="UP000308092">
    <property type="component" value="Unassembled WGS sequence"/>
</dbReference>
<dbReference type="EMBL" id="SOSA01000004">
    <property type="protein sequence ID" value="THD00220.1"/>
    <property type="molecule type" value="Genomic_DNA"/>
</dbReference>
<evidence type="ECO:0000256" key="1">
    <source>
        <dbReference type="SAM" id="MobiDB-lite"/>
    </source>
</evidence>
<evidence type="ECO:0000313" key="2">
    <source>
        <dbReference type="EMBL" id="THD00220.1"/>
    </source>
</evidence>